<dbReference type="InterPro" id="IPR027414">
    <property type="entry name" value="GH95_N_dom"/>
</dbReference>
<feature type="domain" description="Glycosyl hydrolase family 95 catalytic" evidence="4">
    <location>
        <begin position="305"/>
        <end position="724"/>
    </location>
</feature>
<dbReference type="InterPro" id="IPR049053">
    <property type="entry name" value="AFCA-like_C"/>
</dbReference>
<evidence type="ECO:0000259" key="4">
    <source>
        <dbReference type="Pfam" id="PF22124"/>
    </source>
</evidence>
<feature type="signal peptide" evidence="1">
    <location>
        <begin position="1"/>
        <end position="19"/>
    </location>
</feature>
<feature type="chain" id="PRO_5022746282" evidence="1">
    <location>
        <begin position="20"/>
        <end position="822"/>
    </location>
</feature>
<protein>
    <submittedName>
        <fullName evidence="5">Glycoside hydrolase family 95 protein</fullName>
    </submittedName>
</protein>
<dbReference type="InterPro" id="IPR012341">
    <property type="entry name" value="6hp_glycosidase-like_sf"/>
</dbReference>
<dbReference type="Gene3D" id="1.50.10.10">
    <property type="match status" value="1"/>
</dbReference>
<organism evidence="5 6">
    <name type="scientific">Panacibacter ginsenosidivorans</name>
    <dbReference type="NCBI Taxonomy" id="1813871"/>
    <lineage>
        <taxon>Bacteria</taxon>
        <taxon>Pseudomonadati</taxon>
        <taxon>Bacteroidota</taxon>
        <taxon>Chitinophagia</taxon>
        <taxon>Chitinophagales</taxon>
        <taxon>Chitinophagaceae</taxon>
        <taxon>Panacibacter</taxon>
    </lineage>
</organism>
<dbReference type="AlphaFoldDB" id="A0A5B8VEB1"/>
<dbReference type="Pfam" id="PF14498">
    <property type="entry name" value="Glyco_hyd_65N_2"/>
    <property type="match status" value="1"/>
</dbReference>
<gene>
    <name evidence="5" type="ORF">FRZ67_19525</name>
</gene>
<dbReference type="FunFam" id="1.50.10.10:FF:000028">
    <property type="entry name" value="Alpha-L-fucosidase 2"/>
    <property type="match status" value="1"/>
</dbReference>
<keyword evidence="1" id="KW-0732">Signal</keyword>
<feature type="domain" description="Alpha fucosidase A-like C-terminal" evidence="3">
    <location>
        <begin position="726"/>
        <end position="818"/>
    </location>
</feature>
<dbReference type="GO" id="GO:0004560">
    <property type="term" value="F:alpha-L-fucosidase activity"/>
    <property type="evidence" value="ECO:0007669"/>
    <property type="project" value="InterPro"/>
</dbReference>
<dbReference type="GO" id="GO:0005975">
    <property type="term" value="P:carbohydrate metabolic process"/>
    <property type="evidence" value="ECO:0007669"/>
    <property type="project" value="InterPro"/>
</dbReference>
<dbReference type="InterPro" id="IPR013780">
    <property type="entry name" value="Glyco_hydro_b"/>
</dbReference>
<evidence type="ECO:0000256" key="1">
    <source>
        <dbReference type="SAM" id="SignalP"/>
    </source>
</evidence>
<dbReference type="Gene3D" id="2.60.40.1180">
    <property type="entry name" value="Golgi alpha-mannosidase II"/>
    <property type="match status" value="1"/>
</dbReference>
<accession>A0A5B8VEB1</accession>
<proteinExistence type="predicted"/>
<evidence type="ECO:0000313" key="6">
    <source>
        <dbReference type="Proteomes" id="UP000321533"/>
    </source>
</evidence>
<dbReference type="Pfam" id="PF22124">
    <property type="entry name" value="Glyco_hydro_95_cat"/>
    <property type="match status" value="1"/>
</dbReference>
<feature type="domain" description="Glycosyl hydrolase family 95 N-terminal" evidence="2">
    <location>
        <begin position="25"/>
        <end position="276"/>
    </location>
</feature>
<evidence type="ECO:0000259" key="2">
    <source>
        <dbReference type="Pfam" id="PF14498"/>
    </source>
</evidence>
<dbReference type="EMBL" id="CP042435">
    <property type="protein sequence ID" value="QEC69385.1"/>
    <property type="molecule type" value="Genomic_DNA"/>
</dbReference>
<dbReference type="PANTHER" id="PTHR31084">
    <property type="entry name" value="ALPHA-L-FUCOSIDASE 2"/>
    <property type="match status" value="1"/>
</dbReference>
<keyword evidence="5" id="KW-0378">Hydrolase</keyword>
<evidence type="ECO:0000259" key="3">
    <source>
        <dbReference type="Pfam" id="PF21307"/>
    </source>
</evidence>
<evidence type="ECO:0000313" key="5">
    <source>
        <dbReference type="EMBL" id="QEC69385.1"/>
    </source>
</evidence>
<dbReference type="PIRSF" id="PIRSF007663">
    <property type="entry name" value="UCP007663"/>
    <property type="match status" value="1"/>
</dbReference>
<dbReference type="SUPFAM" id="SSF48208">
    <property type="entry name" value="Six-hairpin glycosidases"/>
    <property type="match status" value="1"/>
</dbReference>
<dbReference type="InterPro" id="IPR008928">
    <property type="entry name" value="6-hairpin_glycosidase_sf"/>
</dbReference>
<dbReference type="KEGG" id="pgin:FRZ67_19525"/>
<dbReference type="Gene3D" id="2.70.98.50">
    <property type="entry name" value="putative glycoside hydrolase family protein from bacillus halodurans"/>
    <property type="match status" value="1"/>
</dbReference>
<dbReference type="InterPro" id="IPR016518">
    <property type="entry name" value="Alpha-L-fucosidase"/>
</dbReference>
<dbReference type="Pfam" id="PF21307">
    <property type="entry name" value="Glyco_hydro_95_C"/>
    <property type="match status" value="1"/>
</dbReference>
<sequence>MKHAAILIFLFFTASFVHAQQNMLLWYKQPATVWTEALPVGNGRLGAMVFGGVENELLQLNESSLWTGGPVKTNVNPESKKYLPLVREALFNKDYDKATELVKKMQGLYSESYLPMADLMIQQDFGGKQPTAYKRLLNISDAVSTTTFTIDGVQYKREVFVSAPAQLIVMKISSNAVKKITATIKTSSQIKFRNEILGKDIIALKGKVPAHADPSYYNENKDPIIYADANGCNGMRFEVLVKALHKDGTITTDTSGIHIKDASEVTLLLSAATSFNGFDKCPDKNGKDEQKLATDYLSKALLKPYSVLWSEHEKDYHNFFNRVSLTLNNNQSSKDNLATDERMEAYTNGGNDDGLETLYFQYGRYLLIASSRTRDVPANLQGIWNKEMRPPWSANYTTNINVQMNYWPSEVTNLSELHQPLLDLIEHLSVTGTTTAKEFYGMHGWVVHHNSDIWALSNPVGDKGKGDPKWANWAMGANWLCRDLWEHYLFTGDQKFLRDTAYPLMKGAAHFTFDWLTTDSASGYLVTAPSGSPENEYFYDGNKTSGISIASTMDMSIIRDLFSNLIAAGKILNTDKAFIDSVTAKKEKLYPFKIGHKGNLQEWYQDYEDPEPHHRHTSHLYGLHPGNQISPIKTPELGQAAMKTLELRGDDGTGWSLAWKVNFWARLLDGDHAYKLYRNLLRLTKETATDYGSHGGAYPNLFDAHPPFQIDGNFAGTAGVAEMLLQSQNNELHLLPAIPRVWRSGAVKGLRARGGFEVSIEWNNNIISNAKIISLLGNQCVVRTNDPVMLKGTNIKAVESTCGFVISFKTEKDKTYELVATK</sequence>
<dbReference type="PANTHER" id="PTHR31084:SF0">
    <property type="entry name" value="ALPHA-L-FUCOSIDASE 2"/>
    <property type="match status" value="1"/>
</dbReference>
<dbReference type="Proteomes" id="UP000321533">
    <property type="component" value="Chromosome"/>
</dbReference>
<name>A0A5B8VEB1_9BACT</name>
<reference evidence="5 6" key="1">
    <citation type="journal article" date="2016" name="Int. J. Syst. Evol. Microbiol.">
        <title>Panacibacter ginsenosidivorans gen. nov., sp. nov., with ginsenoside converting activity isolated from soil of a ginseng field.</title>
        <authorList>
            <person name="Siddiqi M.Z."/>
            <person name="Muhammad Shafi S."/>
            <person name="Choi K.D."/>
            <person name="Im W.T."/>
        </authorList>
    </citation>
    <scope>NUCLEOTIDE SEQUENCE [LARGE SCALE GENOMIC DNA]</scope>
    <source>
        <strain evidence="5 6">Gsoil1550</strain>
    </source>
</reference>
<dbReference type="OrthoDB" id="9768507at2"/>
<dbReference type="RefSeq" id="WP_147192262.1">
    <property type="nucleotide sequence ID" value="NZ_CP042435.1"/>
</dbReference>
<dbReference type="InterPro" id="IPR054363">
    <property type="entry name" value="GH95_cat"/>
</dbReference>
<keyword evidence="6" id="KW-1185">Reference proteome</keyword>